<evidence type="ECO:0000256" key="5">
    <source>
        <dbReference type="ARBA" id="ARBA00022771"/>
    </source>
</evidence>
<dbReference type="Proteomes" id="UP001054252">
    <property type="component" value="Unassembled WGS sequence"/>
</dbReference>
<dbReference type="GO" id="GO:0008270">
    <property type="term" value="F:zinc ion binding"/>
    <property type="evidence" value="ECO:0007669"/>
    <property type="project" value="UniProtKB-KW"/>
</dbReference>
<dbReference type="Gene3D" id="1.20.1390.10">
    <property type="entry name" value="PWI domain"/>
    <property type="match status" value="1"/>
</dbReference>
<proteinExistence type="inferred from homology"/>
<keyword evidence="7" id="KW-0539">Nucleus</keyword>
<accession>A0AAV5LKT6</accession>
<dbReference type="InterPro" id="IPR000504">
    <property type="entry name" value="RRM_dom"/>
</dbReference>
<feature type="domain" description="RRM" evidence="9">
    <location>
        <begin position="639"/>
        <end position="716"/>
    </location>
</feature>
<evidence type="ECO:0000256" key="3">
    <source>
        <dbReference type="ARBA" id="ARBA00022723"/>
    </source>
</evidence>
<dbReference type="EMBL" id="BPVZ01000124">
    <property type="protein sequence ID" value="GKV37754.1"/>
    <property type="molecule type" value="Genomic_DNA"/>
</dbReference>
<dbReference type="GO" id="GO:0043488">
    <property type="term" value="P:regulation of mRNA stability"/>
    <property type="evidence" value="ECO:0007669"/>
    <property type="project" value="InterPro"/>
</dbReference>
<dbReference type="SMART" id="SM00360">
    <property type="entry name" value="RRM"/>
    <property type="match status" value="1"/>
</dbReference>
<evidence type="ECO:0000256" key="2">
    <source>
        <dbReference type="ARBA" id="ARBA00008423"/>
    </source>
</evidence>
<evidence type="ECO:0000256" key="4">
    <source>
        <dbReference type="ARBA" id="ARBA00022737"/>
    </source>
</evidence>
<dbReference type="InterPro" id="IPR035979">
    <property type="entry name" value="RBD_domain_sf"/>
</dbReference>
<dbReference type="PANTHER" id="PTHR14738">
    <property type="entry name" value="ZINC FINGER CCCH DOMAIN-CONTAINING PROTEIN 14"/>
    <property type="match status" value="1"/>
</dbReference>
<dbReference type="GO" id="GO:0005737">
    <property type="term" value="C:cytoplasm"/>
    <property type="evidence" value="ECO:0007669"/>
    <property type="project" value="TreeGrafter"/>
</dbReference>
<organism evidence="10 11">
    <name type="scientific">Rubroshorea leprosula</name>
    <dbReference type="NCBI Taxonomy" id="152421"/>
    <lineage>
        <taxon>Eukaryota</taxon>
        <taxon>Viridiplantae</taxon>
        <taxon>Streptophyta</taxon>
        <taxon>Embryophyta</taxon>
        <taxon>Tracheophyta</taxon>
        <taxon>Spermatophyta</taxon>
        <taxon>Magnoliopsida</taxon>
        <taxon>eudicotyledons</taxon>
        <taxon>Gunneridae</taxon>
        <taxon>Pentapetalae</taxon>
        <taxon>rosids</taxon>
        <taxon>malvids</taxon>
        <taxon>Malvales</taxon>
        <taxon>Dipterocarpaceae</taxon>
        <taxon>Rubroshorea</taxon>
    </lineage>
</organism>
<evidence type="ECO:0000256" key="8">
    <source>
        <dbReference type="PROSITE-ProRule" id="PRU00176"/>
    </source>
</evidence>
<keyword evidence="3" id="KW-0479">Metal-binding</keyword>
<reference evidence="10 11" key="1">
    <citation type="journal article" date="2021" name="Commun. Biol.">
        <title>The genome of Shorea leprosula (Dipterocarpaceae) highlights the ecological relevance of drought in aseasonal tropical rainforests.</title>
        <authorList>
            <person name="Ng K.K.S."/>
            <person name="Kobayashi M.J."/>
            <person name="Fawcett J.A."/>
            <person name="Hatakeyama M."/>
            <person name="Paape T."/>
            <person name="Ng C.H."/>
            <person name="Ang C.C."/>
            <person name="Tnah L.H."/>
            <person name="Lee C.T."/>
            <person name="Nishiyama T."/>
            <person name="Sese J."/>
            <person name="O'Brien M.J."/>
            <person name="Copetti D."/>
            <person name="Mohd Noor M.I."/>
            <person name="Ong R.C."/>
            <person name="Putra M."/>
            <person name="Sireger I.Z."/>
            <person name="Indrioko S."/>
            <person name="Kosugi Y."/>
            <person name="Izuno A."/>
            <person name="Isagi Y."/>
            <person name="Lee S.L."/>
            <person name="Shimizu K.K."/>
        </authorList>
    </citation>
    <scope>NUCLEOTIDE SEQUENCE [LARGE SCALE GENOMIC DNA]</scope>
    <source>
        <strain evidence="10">214</strain>
    </source>
</reference>
<dbReference type="Pfam" id="PF00076">
    <property type="entry name" value="RRM_1"/>
    <property type="match status" value="1"/>
</dbReference>
<dbReference type="PROSITE" id="PS50102">
    <property type="entry name" value="RRM"/>
    <property type="match status" value="1"/>
</dbReference>
<name>A0AAV5LKT6_9ROSI</name>
<keyword evidence="11" id="KW-1185">Reference proteome</keyword>
<dbReference type="GO" id="GO:0008143">
    <property type="term" value="F:poly(A) binding"/>
    <property type="evidence" value="ECO:0007669"/>
    <property type="project" value="InterPro"/>
</dbReference>
<evidence type="ECO:0000256" key="1">
    <source>
        <dbReference type="ARBA" id="ARBA00004123"/>
    </source>
</evidence>
<dbReference type="InterPro" id="IPR040366">
    <property type="entry name" value="Nab2/ZC3H14"/>
</dbReference>
<sequence length="766" mass="84544">MDEKKGKGIMAAKPKSFKIHRKSSLASKLKSSISAQLLRFLGHYSDDVLAEYITVLVCNGKHQYQARDDLEAFLGERSGEFVSWLWEYLSRYAHQVNEGTRLFDSIDVTAGKDYDNDEDKEDSRFDGLKKGDKTKDEKIHLWPSSAGYPVLCNDLESAEGFQHLAGFSTPPPGANDKSLPQTCRSEILGKVSATGDIDNNSLTYNSSVKRSPVISARKKQNFQHLEMIRKIVQSNNNALPKTEVFLRDLQSLISEYPTSRQTCATKVSGSGLSLTSVGAISRWASHLLRKMQKASDSDEVDAKRGNEKDGCEGFWKSVSEKSQSLREEWVLVFTADIYRRINRNTLIDSRLPANPIFNGRKFTPFPQFKTLIFNRSSNFHDQQKQDPLPIPILIIIDSYIWDLTVKVDVEYPTSRQTCATKVSGSGLSLTSVGAVSLQNEKPRGSVWDRLGKPCEDISASSRVTKLQDACVWKQEVLAPHTPIFPLWNGEVGLITPRQVSSLGNGSGGSNTIKSRMPNPGASAICQQLTGSNIRGKRHFEEISTCPAMDLVSSASEKNVNSQCKEASQDLKKPNLITKNLITSPNLISEVLDVKQRLCQVEIEMLKVRAKQLKKENDGKATLSSNSGSMKHPNGDIDSRTVFVSNVHFAATKQALVSYFNKCGVVVNAVILTDKDTCRPKGSAYVTFATKESVDKAIALSGSTFLLRTVKVQRKAEATSASSAMVARARCHLSRTIAQANAAQKGVVTSIHQLPASLESQKTQEKI</sequence>
<evidence type="ECO:0000256" key="7">
    <source>
        <dbReference type="ARBA" id="ARBA00023242"/>
    </source>
</evidence>
<comment type="similarity">
    <text evidence="2">Belongs to the ZC3H14 family.</text>
</comment>
<dbReference type="GO" id="GO:0005634">
    <property type="term" value="C:nucleus"/>
    <property type="evidence" value="ECO:0007669"/>
    <property type="project" value="UniProtKB-SubCell"/>
</dbReference>
<keyword evidence="6" id="KW-0862">Zinc</keyword>
<comment type="subcellular location">
    <subcellularLocation>
        <location evidence="1">Nucleus</location>
    </subcellularLocation>
</comment>
<keyword evidence="5" id="KW-0863">Zinc-finger</keyword>
<dbReference type="InterPro" id="IPR002483">
    <property type="entry name" value="PWI_dom"/>
</dbReference>
<dbReference type="InterPro" id="IPR012677">
    <property type="entry name" value="Nucleotide-bd_a/b_plait_sf"/>
</dbReference>
<dbReference type="Pfam" id="PF01480">
    <property type="entry name" value="PWI"/>
    <property type="match status" value="1"/>
</dbReference>
<keyword evidence="8" id="KW-0694">RNA-binding</keyword>
<keyword evidence="4" id="KW-0677">Repeat</keyword>
<evidence type="ECO:0000313" key="11">
    <source>
        <dbReference type="Proteomes" id="UP001054252"/>
    </source>
</evidence>
<protein>
    <recommendedName>
        <fullName evidence="9">RRM domain-containing protein</fullName>
    </recommendedName>
</protein>
<evidence type="ECO:0000256" key="6">
    <source>
        <dbReference type="ARBA" id="ARBA00022833"/>
    </source>
</evidence>
<dbReference type="PANTHER" id="PTHR14738:SF29">
    <property type="entry name" value="ZINC FINGER CCCH DOMAIN-CONTAINING PROTEIN 14"/>
    <property type="match status" value="1"/>
</dbReference>
<gene>
    <name evidence="10" type="ORF">SLEP1_g45744</name>
</gene>
<evidence type="ECO:0000313" key="10">
    <source>
        <dbReference type="EMBL" id="GKV37754.1"/>
    </source>
</evidence>
<comment type="caution">
    <text evidence="10">The sequence shown here is derived from an EMBL/GenBank/DDBJ whole genome shotgun (WGS) entry which is preliminary data.</text>
</comment>
<dbReference type="AlphaFoldDB" id="A0AAV5LKT6"/>
<evidence type="ECO:0000259" key="9">
    <source>
        <dbReference type="PROSITE" id="PS50102"/>
    </source>
</evidence>
<dbReference type="SUPFAM" id="SSF54928">
    <property type="entry name" value="RNA-binding domain, RBD"/>
    <property type="match status" value="1"/>
</dbReference>
<dbReference type="Gene3D" id="3.30.70.330">
    <property type="match status" value="1"/>
</dbReference>